<dbReference type="Proteomes" id="UP000299102">
    <property type="component" value="Unassembled WGS sequence"/>
</dbReference>
<accession>A0A4C1ZT66</accession>
<comment type="caution">
    <text evidence="1">The sequence shown here is derived from an EMBL/GenBank/DDBJ whole genome shotgun (WGS) entry which is preliminary data.</text>
</comment>
<name>A0A4C1ZT66_EUMVA</name>
<evidence type="ECO:0000313" key="1">
    <source>
        <dbReference type="EMBL" id="GBP89825.1"/>
    </source>
</evidence>
<evidence type="ECO:0000313" key="2">
    <source>
        <dbReference type="Proteomes" id="UP000299102"/>
    </source>
</evidence>
<sequence>MPQCYDCQRTVEIQLHTFVDGREEAFAATVYLRHQRENRKHKNEIDCCNVARGETFDRIGQQVEDQVTRSNKKITRITIEIEQKLANVTSTSFRMPQCYDCQRTVEIQLYIRRWKRSVRRDRISPSSTRKSKT</sequence>
<reference evidence="1 2" key="1">
    <citation type="journal article" date="2019" name="Commun. Biol.">
        <title>The bagworm genome reveals a unique fibroin gene that provides high tensile strength.</title>
        <authorList>
            <person name="Kono N."/>
            <person name="Nakamura H."/>
            <person name="Ohtoshi R."/>
            <person name="Tomita M."/>
            <person name="Numata K."/>
            <person name="Arakawa K."/>
        </authorList>
    </citation>
    <scope>NUCLEOTIDE SEQUENCE [LARGE SCALE GENOMIC DNA]</scope>
</reference>
<gene>
    <name evidence="1" type="ORF">EVAR_66715_1</name>
</gene>
<dbReference type="EMBL" id="BGZK01002032">
    <property type="protein sequence ID" value="GBP89825.1"/>
    <property type="molecule type" value="Genomic_DNA"/>
</dbReference>
<organism evidence="1 2">
    <name type="scientific">Eumeta variegata</name>
    <name type="common">Bagworm moth</name>
    <name type="synonym">Eumeta japonica</name>
    <dbReference type="NCBI Taxonomy" id="151549"/>
    <lineage>
        <taxon>Eukaryota</taxon>
        <taxon>Metazoa</taxon>
        <taxon>Ecdysozoa</taxon>
        <taxon>Arthropoda</taxon>
        <taxon>Hexapoda</taxon>
        <taxon>Insecta</taxon>
        <taxon>Pterygota</taxon>
        <taxon>Neoptera</taxon>
        <taxon>Endopterygota</taxon>
        <taxon>Lepidoptera</taxon>
        <taxon>Glossata</taxon>
        <taxon>Ditrysia</taxon>
        <taxon>Tineoidea</taxon>
        <taxon>Psychidae</taxon>
        <taxon>Oiketicinae</taxon>
        <taxon>Eumeta</taxon>
    </lineage>
</organism>
<dbReference type="AlphaFoldDB" id="A0A4C1ZT66"/>
<proteinExistence type="predicted"/>
<protein>
    <submittedName>
        <fullName evidence="1">Uncharacterized protein</fullName>
    </submittedName>
</protein>
<keyword evidence="2" id="KW-1185">Reference proteome</keyword>